<reference evidence="2" key="1">
    <citation type="submission" date="2024-06" db="EMBL/GenBank/DDBJ databases">
        <authorList>
            <person name="Gannavaram S."/>
            <person name="Nemani S."/>
            <person name="Datta M."/>
            <person name="Picchiottino A."/>
            <person name="Mereddy A."/>
            <person name="Gannavaram N."/>
            <person name="Honeycutt C."/>
            <person name="Tran D."/>
            <person name="Choi K."/>
            <person name="Srinivasan K."/>
            <person name="Johnson A."/>
        </authorList>
    </citation>
    <scope>NUCLEOTIDE SEQUENCE</scope>
</reference>
<name>A0AAU8KX88_9CAUD</name>
<evidence type="ECO:0000313" key="2">
    <source>
        <dbReference type="EMBL" id="XCN28220.1"/>
    </source>
</evidence>
<accession>A0AAU8KX88</accession>
<feature type="region of interest" description="Disordered" evidence="1">
    <location>
        <begin position="293"/>
        <end position="320"/>
    </location>
</feature>
<protein>
    <submittedName>
        <fullName evidence="2">Uncharacterized protein</fullName>
    </submittedName>
</protein>
<dbReference type="EMBL" id="PP885733">
    <property type="protein sequence ID" value="XCN28220.1"/>
    <property type="molecule type" value="Genomic_DNA"/>
</dbReference>
<evidence type="ECO:0000256" key="1">
    <source>
        <dbReference type="SAM" id="MobiDB-lite"/>
    </source>
</evidence>
<organism evidence="2">
    <name type="scientific">Pantoea phage Survivor</name>
    <dbReference type="NCBI Taxonomy" id="3232176"/>
    <lineage>
        <taxon>Viruses</taxon>
        <taxon>Duplodnaviria</taxon>
        <taxon>Heunggongvirae</taxon>
        <taxon>Uroviricota</taxon>
        <taxon>Caudoviricetes</taxon>
    </lineage>
</organism>
<proteinExistence type="predicted"/>
<sequence>MYSFKDDVLKQLPEGQVFSRIYSVSDTETIVEAKENSAVKTYTLPKVDISSLFTKLPTIAVGTSWTYNDLYAKISDIYSLGLVQGIDYYNNQAVKPSVVARSEQLPISKDSYGYYGNIPCNVVIGTLAGISNETKRDLRGGLGPYLKALKLQSFLMSKRFGCDCGANFIGDRFSGLFIEGISQQAKEELSEEMGILLADILSGSFIDFFFSDGVSDICSLKGSNGEIFLIRIRTLSNDIPIFSNEGIDVKTDNSKGLLVGMRLRMSENPEEGKGEINIQQSDSDISVLLVTPEESTDQVTEEVKEEVTPPVKKTRKKKSN</sequence>